<keyword evidence="6" id="KW-1185">Reference proteome</keyword>
<dbReference type="PANTHER" id="PTHR42738:SF7">
    <property type="entry name" value="HYDROXYMETHYLGLUTARYL-COA LYASE"/>
    <property type="match status" value="1"/>
</dbReference>
<sequence length="316" mass="32912">MDIEIIEVGPRDGLQNEPVIVPTAAKVAYIRSLIAAGLRRVEAVSFVHPRRVPQMADAEEVMARVPRVPGVRYAGLVLNERGLDRALRAGVDEVNAVVVATETFSQRNQGMCVDDAVAGFGVIAVRAREAGLRVTLTVAAAFGCPFEGEVAPDLVAGIVRRCPGAQEIALADTIGVGVPADVRRLAAAVREVSPLPLRFHFHNTRNTGYANAVAALESGAVALDASAGGIGGCPFAPAATGNIATEDLAYLLHRSEIATGVDLAGVLAAAELVEAALGTRVPAQLGRAGIWPDSRALHNPAARSTVRNTVSFSPDQ</sequence>
<dbReference type="InterPro" id="IPR000891">
    <property type="entry name" value="PYR_CT"/>
</dbReference>
<keyword evidence="3 5" id="KW-0456">Lyase</keyword>
<accession>A0ABV3GI15</accession>
<evidence type="ECO:0000313" key="5">
    <source>
        <dbReference type="EMBL" id="MEV0971204.1"/>
    </source>
</evidence>
<organism evidence="5 6">
    <name type="scientific">Microtetraspora glauca</name>
    <dbReference type="NCBI Taxonomy" id="1996"/>
    <lineage>
        <taxon>Bacteria</taxon>
        <taxon>Bacillati</taxon>
        <taxon>Actinomycetota</taxon>
        <taxon>Actinomycetes</taxon>
        <taxon>Streptosporangiales</taxon>
        <taxon>Streptosporangiaceae</taxon>
        <taxon>Microtetraspora</taxon>
    </lineage>
</organism>
<dbReference type="PANTHER" id="PTHR42738">
    <property type="entry name" value="HYDROXYMETHYLGLUTARYL-COA LYASE"/>
    <property type="match status" value="1"/>
</dbReference>
<evidence type="ECO:0000259" key="4">
    <source>
        <dbReference type="PROSITE" id="PS50991"/>
    </source>
</evidence>
<evidence type="ECO:0000313" key="6">
    <source>
        <dbReference type="Proteomes" id="UP001551675"/>
    </source>
</evidence>
<dbReference type="RefSeq" id="WP_061258872.1">
    <property type="nucleotide sequence ID" value="NZ_JBFALK010000011.1"/>
</dbReference>
<dbReference type="Pfam" id="PF00682">
    <property type="entry name" value="HMGL-like"/>
    <property type="match status" value="1"/>
</dbReference>
<dbReference type="InterPro" id="IPR013785">
    <property type="entry name" value="Aldolase_TIM"/>
</dbReference>
<dbReference type="PROSITE" id="PS50991">
    <property type="entry name" value="PYR_CT"/>
    <property type="match status" value="1"/>
</dbReference>
<name>A0ABV3GI15_MICGL</name>
<dbReference type="EMBL" id="JBFALK010000011">
    <property type="protein sequence ID" value="MEV0971204.1"/>
    <property type="molecule type" value="Genomic_DNA"/>
</dbReference>
<protein>
    <submittedName>
        <fullName evidence="5">Hydroxymethylglutaryl-CoA lyase</fullName>
    </submittedName>
</protein>
<dbReference type="InterPro" id="IPR043594">
    <property type="entry name" value="HMGL"/>
</dbReference>
<gene>
    <name evidence="5" type="ORF">AB0I59_21455</name>
</gene>
<dbReference type="Proteomes" id="UP001551675">
    <property type="component" value="Unassembled WGS sequence"/>
</dbReference>
<keyword evidence="2" id="KW-0479">Metal-binding</keyword>
<dbReference type="Gene3D" id="3.20.20.70">
    <property type="entry name" value="Aldolase class I"/>
    <property type="match status" value="1"/>
</dbReference>
<reference evidence="5 6" key="1">
    <citation type="submission" date="2024-06" db="EMBL/GenBank/DDBJ databases">
        <title>The Natural Products Discovery Center: Release of the First 8490 Sequenced Strains for Exploring Actinobacteria Biosynthetic Diversity.</title>
        <authorList>
            <person name="Kalkreuter E."/>
            <person name="Kautsar S.A."/>
            <person name="Yang D."/>
            <person name="Bader C.D."/>
            <person name="Teijaro C.N."/>
            <person name="Fluegel L."/>
            <person name="Davis C.M."/>
            <person name="Simpson J.R."/>
            <person name="Lauterbach L."/>
            <person name="Steele A.D."/>
            <person name="Gui C."/>
            <person name="Meng S."/>
            <person name="Li G."/>
            <person name="Viehrig K."/>
            <person name="Ye F."/>
            <person name="Su P."/>
            <person name="Kiefer A.F."/>
            <person name="Nichols A."/>
            <person name="Cepeda A.J."/>
            <person name="Yan W."/>
            <person name="Fan B."/>
            <person name="Jiang Y."/>
            <person name="Adhikari A."/>
            <person name="Zheng C.-J."/>
            <person name="Schuster L."/>
            <person name="Cowan T.M."/>
            <person name="Smanski M.J."/>
            <person name="Chevrette M.G."/>
            <person name="De Carvalho L.P.S."/>
            <person name="Shen B."/>
        </authorList>
    </citation>
    <scope>NUCLEOTIDE SEQUENCE [LARGE SCALE GENOMIC DNA]</scope>
    <source>
        <strain evidence="5 6">NPDC050100</strain>
    </source>
</reference>
<dbReference type="GO" id="GO:0016829">
    <property type="term" value="F:lyase activity"/>
    <property type="evidence" value="ECO:0007669"/>
    <property type="project" value="UniProtKB-KW"/>
</dbReference>
<evidence type="ECO:0000256" key="1">
    <source>
        <dbReference type="ARBA" id="ARBA00009405"/>
    </source>
</evidence>
<feature type="domain" description="Pyruvate carboxyltransferase" evidence="4">
    <location>
        <begin position="3"/>
        <end position="267"/>
    </location>
</feature>
<evidence type="ECO:0000256" key="2">
    <source>
        <dbReference type="ARBA" id="ARBA00022723"/>
    </source>
</evidence>
<dbReference type="SUPFAM" id="SSF51569">
    <property type="entry name" value="Aldolase"/>
    <property type="match status" value="1"/>
</dbReference>
<proteinExistence type="inferred from homology"/>
<comment type="similarity">
    <text evidence="1">Belongs to the HMG-CoA lyase family.</text>
</comment>
<evidence type="ECO:0000256" key="3">
    <source>
        <dbReference type="ARBA" id="ARBA00023239"/>
    </source>
</evidence>
<comment type="caution">
    <text evidence="5">The sequence shown here is derived from an EMBL/GenBank/DDBJ whole genome shotgun (WGS) entry which is preliminary data.</text>
</comment>
<dbReference type="CDD" id="cd07938">
    <property type="entry name" value="DRE_TIM_HMGL"/>
    <property type="match status" value="1"/>
</dbReference>
<dbReference type="NCBIfam" id="NF004283">
    <property type="entry name" value="PRK05692.1"/>
    <property type="match status" value="1"/>
</dbReference>